<dbReference type="Gene3D" id="3.40.50.300">
    <property type="entry name" value="P-loop containing nucleotide triphosphate hydrolases"/>
    <property type="match status" value="1"/>
</dbReference>
<dbReference type="InterPro" id="IPR051677">
    <property type="entry name" value="AfsR-DnrI-RedD_regulator"/>
</dbReference>
<dbReference type="PROSITE" id="PS51755">
    <property type="entry name" value="OMPR_PHOB"/>
    <property type="match status" value="1"/>
</dbReference>
<protein>
    <submittedName>
        <fullName evidence="8">DNA-binding SARP family transcriptional activator</fullName>
    </submittedName>
</protein>
<gene>
    <name evidence="8" type="ORF">BCF44_121216</name>
</gene>
<dbReference type="InterPro" id="IPR011990">
    <property type="entry name" value="TPR-like_helical_dom_sf"/>
</dbReference>
<comment type="caution">
    <text evidence="8">The sequence shown here is derived from an EMBL/GenBank/DDBJ whole genome shotgun (WGS) entry which is preliminary data.</text>
</comment>
<keyword evidence="9" id="KW-1185">Reference proteome</keyword>
<dbReference type="RefSeq" id="WP_116180765.1">
    <property type="nucleotide sequence ID" value="NZ_CP144375.1"/>
</dbReference>
<comment type="similarity">
    <text evidence="1">Belongs to the AfsR/DnrI/RedD regulatory family.</text>
</comment>
<evidence type="ECO:0000256" key="6">
    <source>
        <dbReference type="PROSITE-ProRule" id="PRU01091"/>
    </source>
</evidence>
<dbReference type="GO" id="GO:0003677">
    <property type="term" value="F:DNA binding"/>
    <property type="evidence" value="ECO:0007669"/>
    <property type="project" value="UniProtKB-UniRule"/>
</dbReference>
<keyword evidence="4" id="KW-0804">Transcription</keyword>
<dbReference type="PROSITE" id="PS50005">
    <property type="entry name" value="TPR"/>
    <property type="match status" value="1"/>
</dbReference>
<dbReference type="InterPro" id="IPR027417">
    <property type="entry name" value="P-loop_NTPase"/>
</dbReference>
<dbReference type="SMART" id="SM01043">
    <property type="entry name" value="BTAD"/>
    <property type="match status" value="1"/>
</dbReference>
<evidence type="ECO:0000256" key="5">
    <source>
        <dbReference type="PROSITE-ProRule" id="PRU00339"/>
    </source>
</evidence>
<feature type="domain" description="OmpR/PhoB-type" evidence="7">
    <location>
        <begin position="1"/>
        <end position="101"/>
    </location>
</feature>
<keyword evidence="5" id="KW-0802">TPR repeat</keyword>
<evidence type="ECO:0000313" key="9">
    <source>
        <dbReference type="Proteomes" id="UP000256269"/>
    </source>
</evidence>
<accession>A0A3E0GXH0</accession>
<organism evidence="8 9">
    <name type="scientific">Kutzneria buriramensis</name>
    <dbReference type="NCBI Taxonomy" id="1045776"/>
    <lineage>
        <taxon>Bacteria</taxon>
        <taxon>Bacillati</taxon>
        <taxon>Actinomycetota</taxon>
        <taxon>Actinomycetes</taxon>
        <taxon>Pseudonocardiales</taxon>
        <taxon>Pseudonocardiaceae</taxon>
        <taxon>Kutzneria</taxon>
    </lineage>
</organism>
<reference evidence="8 9" key="1">
    <citation type="submission" date="2018-08" db="EMBL/GenBank/DDBJ databases">
        <title>Genomic Encyclopedia of Archaeal and Bacterial Type Strains, Phase II (KMG-II): from individual species to whole genera.</title>
        <authorList>
            <person name="Goeker M."/>
        </authorList>
    </citation>
    <scope>NUCLEOTIDE SEQUENCE [LARGE SCALE GENOMIC DNA]</scope>
    <source>
        <strain evidence="8 9">DSM 45791</strain>
    </source>
</reference>
<proteinExistence type="inferred from homology"/>
<dbReference type="PANTHER" id="PTHR35807:SF1">
    <property type="entry name" value="TRANSCRIPTIONAL REGULATOR REDD"/>
    <property type="match status" value="1"/>
</dbReference>
<dbReference type="InterPro" id="IPR016032">
    <property type="entry name" value="Sig_transdc_resp-reg_C-effctor"/>
</dbReference>
<dbReference type="Gene3D" id="1.25.40.10">
    <property type="entry name" value="Tetratricopeptide repeat domain"/>
    <property type="match status" value="1"/>
</dbReference>
<feature type="DNA-binding region" description="OmpR/PhoB-type" evidence="6">
    <location>
        <begin position="1"/>
        <end position="101"/>
    </location>
</feature>
<dbReference type="EMBL" id="QUNO01000021">
    <property type="protein sequence ID" value="REH32667.1"/>
    <property type="molecule type" value="Genomic_DNA"/>
</dbReference>
<dbReference type="Pfam" id="PF00486">
    <property type="entry name" value="Trans_reg_C"/>
    <property type="match status" value="1"/>
</dbReference>
<evidence type="ECO:0000256" key="2">
    <source>
        <dbReference type="ARBA" id="ARBA00023015"/>
    </source>
</evidence>
<evidence type="ECO:0000256" key="1">
    <source>
        <dbReference type="ARBA" id="ARBA00005820"/>
    </source>
</evidence>
<dbReference type="PRINTS" id="PR00364">
    <property type="entry name" value="DISEASERSIST"/>
</dbReference>
<keyword evidence="2" id="KW-0805">Transcription regulation</keyword>
<dbReference type="InterPro" id="IPR005158">
    <property type="entry name" value="BTAD"/>
</dbReference>
<dbReference type="SUPFAM" id="SSF48452">
    <property type="entry name" value="TPR-like"/>
    <property type="match status" value="2"/>
</dbReference>
<dbReference type="SUPFAM" id="SSF52540">
    <property type="entry name" value="P-loop containing nucleoside triphosphate hydrolases"/>
    <property type="match status" value="1"/>
</dbReference>
<dbReference type="InterPro" id="IPR001867">
    <property type="entry name" value="OmpR/PhoB-type_DNA-bd"/>
</dbReference>
<dbReference type="SUPFAM" id="SSF46894">
    <property type="entry name" value="C-terminal effector domain of the bipartite response regulators"/>
    <property type="match status" value="1"/>
</dbReference>
<dbReference type="OrthoDB" id="581105at2"/>
<evidence type="ECO:0000313" key="8">
    <source>
        <dbReference type="EMBL" id="REH32667.1"/>
    </source>
</evidence>
<dbReference type="InterPro" id="IPR019734">
    <property type="entry name" value="TPR_rpt"/>
</dbReference>
<dbReference type="SMART" id="SM00028">
    <property type="entry name" value="TPR"/>
    <property type="match status" value="4"/>
</dbReference>
<dbReference type="InterPro" id="IPR036388">
    <property type="entry name" value="WH-like_DNA-bd_sf"/>
</dbReference>
<name>A0A3E0GXH0_9PSEU</name>
<feature type="repeat" description="TPR" evidence="5">
    <location>
        <begin position="763"/>
        <end position="796"/>
    </location>
</feature>
<sequence length="853" mass="92345">METSIWWTVLGPVRGRRSGREARLGSPQRRALMALLLARAGRPVTMTEITRALWRGEPPELAANVVQGHVGAIRRTLEPDLPRRATGRWLLPAPGGYRLAMTSETLDLLRFRELAAGRPSLRDLVTALSLATGEVAEDVPIEVRSHPIFTAVAEEIDAVLRTAADRALAEGMAAVVLPMVRAAASRRPLDEELHARLMLLLHADGQQAAAVELFGEVRDRLRQELGVHPGRALRDAYQHVLADAEPVRQPVFVGRAEELASLLDRLPESDEPAAVIALTGMAGVGKTSLAMQAARLVADRFPDGVLHVDLHGFTAGRPPLSASEAVRALLGVQDPCDPAALYRSTLAGRRVLVVLDNARDAAQARDLLPGSAGCAAIVTSRDALSGLVAFNDAYPIRLGPLPPTSARELTIAQFGVSRAVDEIVRRSGGLPLALITARPEQPLTDDVRTSFARSYEALTPSAAALFHVLSLYPARDIGPEEAASLIGETPSGARRLLSELTTQNLLDEYRPGRYTWHGLVHDYGAELAAVRLPAAERDLVCRRMFDHYLFNNRQTGAVARMRLATVPPETPVRPASAGYEAERRMLRVMLRRALVDGYGDYVWRLAGVVEDYLDNTGAWPELLAAGTAALAGAEQAGEREKAAQIRRGLARVHAGLRDYVAAIDHMSRATPVFVELDDRKSLAGIHLGSAWLRARAGRPAAGGLHADRMLSITRAGAEPVDVASALNALGWYQAVQAKHDAAIGHCREALTILHGLGARRAQADTWDTLGYVNHRRGRHRESLLSYRRALALHREFGARAAEAETLRRIAAVAIDDYDIATAKDALDQAVDIRRELGDPAAARMVSAADSHDC</sequence>
<evidence type="ECO:0000256" key="4">
    <source>
        <dbReference type="ARBA" id="ARBA00023163"/>
    </source>
</evidence>
<keyword evidence="3 6" id="KW-0238">DNA-binding</keyword>
<dbReference type="AlphaFoldDB" id="A0A3E0GXH0"/>
<dbReference type="GO" id="GO:0000160">
    <property type="term" value="P:phosphorelay signal transduction system"/>
    <property type="evidence" value="ECO:0007669"/>
    <property type="project" value="InterPro"/>
</dbReference>
<dbReference type="SMART" id="SM00862">
    <property type="entry name" value="Trans_reg_C"/>
    <property type="match status" value="1"/>
</dbReference>
<dbReference type="GO" id="GO:0006355">
    <property type="term" value="P:regulation of DNA-templated transcription"/>
    <property type="evidence" value="ECO:0007669"/>
    <property type="project" value="InterPro"/>
</dbReference>
<dbReference type="PANTHER" id="PTHR35807">
    <property type="entry name" value="TRANSCRIPTIONAL REGULATOR REDD-RELATED"/>
    <property type="match status" value="1"/>
</dbReference>
<dbReference type="Gene3D" id="1.10.10.10">
    <property type="entry name" value="Winged helix-like DNA-binding domain superfamily/Winged helix DNA-binding domain"/>
    <property type="match status" value="1"/>
</dbReference>
<dbReference type="Proteomes" id="UP000256269">
    <property type="component" value="Unassembled WGS sequence"/>
</dbReference>
<dbReference type="Pfam" id="PF03704">
    <property type="entry name" value="BTAD"/>
    <property type="match status" value="1"/>
</dbReference>
<evidence type="ECO:0000259" key="7">
    <source>
        <dbReference type="PROSITE" id="PS51755"/>
    </source>
</evidence>
<evidence type="ECO:0000256" key="3">
    <source>
        <dbReference type="ARBA" id="ARBA00023125"/>
    </source>
</evidence>